<comment type="similarity">
    <text evidence="1 4">Belongs to the AAA ATPase family.</text>
</comment>
<dbReference type="InterPro" id="IPR003593">
    <property type="entry name" value="AAA+_ATPase"/>
</dbReference>
<dbReference type="InterPro" id="IPR041569">
    <property type="entry name" value="AAA_lid_3"/>
</dbReference>
<evidence type="ECO:0000313" key="8">
    <source>
        <dbReference type="Proteomes" id="UP000824969"/>
    </source>
</evidence>
<dbReference type="Pfam" id="PF17862">
    <property type="entry name" value="AAA_lid_3"/>
    <property type="match status" value="1"/>
</dbReference>
<feature type="domain" description="AAA+ ATPase" evidence="6">
    <location>
        <begin position="169"/>
        <end position="308"/>
    </location>
</feature>
<dbReference type="NCBIfam" id="NF003069">
    <property type="entry name" value="PRK03992.1"/>
    <property type="match status" value="1"/>
</dbReference>
<dbReference type="RefSeq" id="WP_221056444.1">
    <property type="nucleotide sequence ID" value="NZ_AP019781.1"/>
</dbReference>
<evidence type="ECO:0000256" key="2">
    <source>
        <dbReference type="ARBA" id="ARBA00022741"/>
    </source>
</evidence>
<dbReference type="PANTHER" id="PTHR23073">
    <property type="entry name" value="26S PROTEASOME REGULATORY SUBUNIT"/>
    <property type="match status" value="1"/>
</dbReference>
<dbReference type="EMBL" id="AP019781">
    <property type="protein sequence ID" value="BBL68312.1"/>
    <property type="molecule type" value="Genomic_DNA"/>
</dbReference>
<keyword evidence="2 4" id="KW-0547">Nucleotide-binding</keyword>
<evidence type="ECO:0000313" key="7">
    <source>
        <dbReference type="EMBL" id="BBL68312.1"/>
    </source>
</evidence>
<dbReference type="Proteomes" id="UP000824969">
    <property type="component" value="Chromosome"/>
</dbReference>
<evidence type="ECO:0000256" key="4">
    <source>
        <dbReference type="RuleBase" id="RU003651"/>
    </source>
</evidence>
<dbReference type="GeneID" id="66131016"/>
<proteinExistence type="inferred from homology"/>
<sequence length="395" mass="44411">MSDMDETIGSTPGSEHDMLTLQIQDLKAQILDYKLKNELLEKELLQLRKENAQLKRVPLFVAAVVDVLENGEVYLRQQGNNQEYVTTVSEKLYRTLKPGMKVAVNNTLSIVKTIGNIYDARVRVMELDEQPSVTFEQVGGLKEEIEEVREAVEYPLTKPEIYERVGVEPPKGILLYGPPGTGKTLIAKAVARQSQARFIRMSGSELVHKYIGEGAQLVRELFILARERAPAIVFIDEIDAIGSMRTNDGTSGSAEVQRTLMQLLAEMDGFDNRGDVKIVAATNRIDILDRALLRPGRFDRMIEIPLPDHQGRLAILKIHTQHMNIGEDVNLAEVSRLTEGKNGADLRAICMEAGMFAIRMERDTVNSDDFMKAIDKLSVDFDRHHFHTTFGEMFA</sequence>
<evidence type="ECO:0000256" key="5">
    <source>
        <dbReference type="SAM" id="Coils"/>
    </source>
</evidence>
<dbReference type="InterPro" id="IPR003960">
    <property type="entry name" value="ATPase_AAA_CS"/>
</dbReference>
<name>A0ABN5XND3_9EURY</name>
<dbReference type="NCBIfam" id="TIGR01242">
    <property type="entry name" value="proteasome-activating nucleotidase"/>
    <property type="match status" value="1"/>
</dbReference>
<reference evidence="7 8" key="1">
    <citation type="submission" date="2019-06" db="EMBL/GenBank/DDBJ databases">
        <title>Complete genome sequence of Methanoculleus chikugoensis strain MG62.</title>
        <authorList>
            <person name="Asakawa S."/>
            <person name="Dianou D."/>
        </authorList>
    </citation>
    <scope>NUCLEOTIDE SEQUENCE [LARGE SCALE GENOMIC DNA]</scope>
    <source>
        <strain evidence="7 8">MG62</strain>
    </source>
</reference>
<accession>A0ABN5XND3</accession>
<dbReference type="InterPro" id="IPR050221">
    <property type="entry name" value="26S_Proteasome_ATPase"/>
</dbReference>
<dbReference type="PROSITE" id="PS00674">
    <property type="entry name" value="AAA"/>
    <property type="match status" value="1"/>
</dbReference>
<feature type="coiled-coil region" evidence="5">
    <location>
        <begin position="23"/>
        <end position="57"/>
    </location>
</feature>
<gene>
    <name evidence="7" type="ORF">MchiMG62_14930</name>
</gene>
<evidence type="ECO:0000256" key="1">
    <source>
        <dbReference type="ARBA" id="ARBA00006914"/>
    </source>
</evidence>
<keyword evidence="8" id="KW-1185">Reference proteome</keyword>
<dbReference type="Pfam" id="PF00004">
    <property type="entry name" value="AAA"/>
    <property type="match status" value="1"/>
</dbReference>
<protein>
    <submittedName>
        <fullName evidence="7">Peptidase</fullName>
    </submittedName>
</protein>
<dbReference type="SMART" id="SM00382">
    <property type="entry name" value="AAA"/>
    <property type="match status" value="1"/>
</dbReference>
<evidence type="ECO:0000259" key="6">
    <source>
        <dbReference type="SMART" id="SM00382"/>
    </source>
</evidence>
<keyword evidence="3 4" id="KW-0067">ATP-binding</keyword>
<organism evidence="7 8">
    <name type="scientific">Methanoculleus chikugoensis</name>
    <dbReference type="NCBI Taxonomy" id="118126"/>
    <lineage>
        <taxon>Archaea</taxon>
        <taxon>Methanobacteriati</taxon>
        <taxon>Methanobacteriota</taxon>
        <taxon>Stenosarchaea group</taxon>
        <taxon>Methanomicrobia</taxon>
        <taxon>Methanomicrobiales</taxon>
        <taxon>Methanomicrobiaceae</taxon>
        <taxon>Methanoculleus</taxon>
    </lineage>
</organism>
<keyword evidence="5" id="KW-0175">Coiled coil</keyword>
<dbReference type="InterPro" id="IPR003959">
    <property type="entry name" value="ATPase_AAA_core"/>
</dbReference>
<evidence type="ECO:0000256" key="3">
    <source>
        <dbReference type="ARBA" id="ARBA00022840"/>
    </source>
</evidence>